<comment type="similarity">
    <text evidence="9">Belongs to the RuvB family.</text>
</comment>
<dbReference type="InterPro" id="IPR036388">
    <property type="entry name" value="WH-like_DNA-bd_sf"/>
</dbReference>
<comment type="subcellular location">
    <subcellularLocation>
        <location evidence="9">Cytoplasm</location>
    </subcellularLocation>
</comment>
<dbReference type="AlphaFoldDB" id="A0A4R8M3Q1"/>
<dbReference type="InterPro" id="IPR027417">
    <property type="entry name" value="P-loop_NTPase"/>
</dbReference>
<dbReference type="GO" id="GO:0016887">
    <property type="term" value="F:ATP hydrolysis activity"/>
    <property type="evidence" value="ECO:0007669"/>
    <property type="project" value="RHEA"/>
</dbReference>
<dbReference type="SMART" id="SM00382">
    <property type="entry name" value="AAA"/>
    <property type="match status" value="1"/>
</dbReference>
<keyword evidence="1 9" id="KW-0963">Cytoplasm</keyword>
<keyword evidence="3 9" id="KW-0227">DNA damage</keyword>
<feature type="region of interest" description="Disordered" evidence="10">
    <location>
        <begin position="1"/>
        <end position="21"/>
    </location>
</feature>
<evidence type="ECO:0000256" key="2">
    <source>
        <dbReference type="ARBA" id="ARBA00022741"/>
    </source>
</evidence>
<feature type="binding site" evidence="9">
    <location>
        <position position="64"/>
    </location>
    <ligand>
        <name>ATP</name>
        <dbReference type="ChEBI" id="CHEBI:30616"/>
    </ligand>
</feature>
<dbReference type="GO" id="GO:0006310">
    <property type="term" value="P:DNA recombination"/>
    <property type="evidence" value="ECO:0007669"/>
    <property type="project" value="UniProtKB-UniRule"/>
</dbReference>
<feature type="binding site" evidence="9">
    <location>
        <begin position="130"/>
        <end position="132"/>
    </location>
    <ligand>
        <name>ATP</name>
        <dbReference type="ChEBI" id="CHEBI:30616"/>
    </ligand>
</feature>
<evidence type="ECO:0000313" key="12">
    <source>
        <dbReference type="EMBL" id="TDY55378.1"/>
    </source>
</evidence>
<name>A0A4R8M3Q1_9BACT</name>
<dbReference type="EC" id="3.6.4.-" evidence="9"/>
<feature type="binding site" evidence="9">
    <location>
        <position position="69"/>
    </location>
    <ligand>
        <name>ATP</name>
        <dbReference type="ChEBI" id="CHEBI:30616"/>
    </ligand>
</feature>
<proteinExistence type="inferred from homology"/>
<dbReference type="Pfam" id="PF17864">
    <property type="entry name" value="AAA_lid_4"/>
    <property type="match status" value="1"/>
</dbReference>
<dbReference type="InterPro" id="IPR003593">
    <property type="entry name" value="AAA+_ATPase"/>
</dbReference>
<dbReference type="InterPro" id="IPR036390">
    <property type="entry name" value="WH_DNA-bd_sf"/>
</dbReference>
<evidence type="ECO:0000256" key="5">
    <source>
        <dbReference type="ARBA" id="ARBA00022840"/>
    </source>
</evidence>
<feature type="binding site" evidence="9">
    <location>
        <position position="173"/>
    </location>
    <ligand>
        <name>ATP</name>
        <dbReference type="ChEBI" id="CHEBI:30616"/>
    </ligand>
</feature>
<dbReference type="HAMAP" id="MF_00016">
    <property type="entry name" value="DNA_HJ_migration_RuvB"/>
    <property type="match status" value="1"/>
</dbReference>
<dbReference type="InterPro" id="IPR008823">
    <property type="entry name" value="RuvB_wg_C"/>
</dbReference>
<feature type="binding site" evidence="9">
    <location>
        <position position="23"/>
    </location>
    <ligand>
        <name>ATP</name>
        <dbReference type="ChEBI" id="CHEBI:30616"/>
    </ligand>
</feature>
<keyword evidence="2 9" id="KW-0547">Nucleotide-binding</keyword>
<dbReference type="NCBIfam" id="TIGR00635">
    <property type="entry name" value="ruvB"/>
    <property type="match status" value="1"/>
</dbReference>
<feature type="compositionally biased region" description="Basic and acidic residues" evidence="10">
    <location>
        <begin position="1"/>
        <end position="10"/>
    </location>
</feature>
<dbReference type="GO" id="GO:0005737">
    <property type="term" value="C:cytoplasm"/>
    <property type="evidence" value="ECO:0007669"/>
    <property type="project" value="UniProtKB-SubCell"/>
</dbReference>
<feature type="binding site" evidence="9">
    <location>
        <position position="22"/>
    </location>
    <ligand>
        <name>ATP</name>
        <dbReference type="ChEBI" id="CHEBI:30616"/>
    </ligand>
</feature>
<organism evidence="12 13">
    <name type="scientific">Aminivibrio pyruvatiphilus</name>
    <dbReference type="NCBI Taxonomy" id="1005740"/>
    <lineage>
        <taxon>Bacteria</taxon>
        <taxon>Thermotogati</taxon>
        <taxon>Synergistota</taxon>
        <taxon>Synergistia</taxon>
        <taxon>Synergistales</taxon>
        <taxon>Aminobacteriaceae</taxon>
        <taxon>Aminivibrio</taxon>
    </lineage>
</organism>
<comment type="catalytic activity">
    <reaction evidence="9">
        <text>ATP + H2O = ADP + phosphate + H(+)</text>
        <dbReference type="Rhea" id="RHEA:13065"/>
        <dbReference type="ChEBI" id="CHEBI:15377"/>
        <dbReference type="ChEBI" id="CHEBI:15378"/>
        <dbReference type="ChEBI" id="CHEBI:30616"/>
        <dbReference type="ChEBI" id="CHEBI:43474"/>
        <dbReference type="ChEBI" id="CHEBI:456216"/>
    </reaction>
</comment>
<feature type="domain" description="AAA+ ATPase" evidence="11">
    <location>
        <begin position="53"/>
        <end position="184"/>
    </location>
</feature>
<feature type="binding site" evidence="9">
    <location>
        <position position="67"/>
    </location>
    <ligand>
        <name>ATP</name>
        <dbReference type="ChEBI" id="CHEBI:30616"/>
    </ligand>
</feature>
<dbReference type="PANTHER" id="PTHR42848">
    <property type="match status" value="1"/>
</dbReference>
<dbReference type="CDD" id="cd00009">
    <property type="entry name" value="AAA"/>
    <property type="match status" value="1"/>
</dbReference>
<evidence type="ECO:0000259" key="11">
    <source>
        <dbReference type="SMART" id="SM00382"/>
    </source>
</evidence>
<comment type="function">
    <text evidence="9">The RuvA-RuvB-RuvC complex processes Holliday junction (HJ) DNA during genetic recombination and DNA repair, while the RuvA-RuvB complex plays an important role in the rescue of blocked DNA replication forks via replication fork reversal (RFR). RuvA specifically binds to HJ cruciform DNA, conferring on it an open structure. The RuvB hexamer acts as an ATP-dependent pump, pulling dsDNA into and through the RuvAB complex. RuvB forms 2 homohexamers on either side of HJ DNA bound by 1 or 2 RuvA tetramers; 4 subunits per hexamer contact DNA at a time. Coordinated motions by a converter formed by DNA-disengaged RuvB subunits stimulates ATP hydrolysis and nucleotide exchange. Immobilization of the converter enables RuvB to convert the ATP-contained energy into a lever motion, pulling 2 nucleotides of DNA out of the RuvA tetramer per ATP hydrolyzed, thus driving DNA branch migration. The RuvB motors rotate together with the DNA substrate, which together with the progressing nucleotide cycle form the mechanistic basis for DNA recombination by continuous HJ branch migration. Branch migration allows RuvC to scan DNA until it finds its consensus sequence, where it cleaves and resolves cruciform DNA.</text>
</comment>
<dbReference type="GO" id="GO:0005524">
    <property type="term" value="F:ATP binding"/>
    <property type="evidence" value="ECO:0007669"/>
    <property type="project" value="UniProtKB-UniRule"/>
</dbReference>
<evidence type="ECO:0000256" key="6">
    <source>
        <dbReference type="ARBA" id="ARBA00023125"/>
    </source>
</evidence>
<dbReference type="SUPFAM" id="SSF52540">
    <property type="entry name" value="P-loop containing nucleoside triphosphate hydrolases"/>
    <property type="match status" value="1"/>
</dbReference>
<dbReference type="Proteomes" id="UP000295066">
    <property type="component" value="Unassembled WGS sequence"/>
</dbReference>
<evidence type="ECO:0000256" key="9">
    <source>
        <dbReference type="HAMAP-Rule" id="MF_00016"/>
    </source>
</evidence>
<dbReference type="GO" id="GO:0048476">
    <property type="term" value="C:Holliday junction resolvase complex"/>
    <property type="evidence" value="ECO:0007669"/>
    <property type="project" value="UniProtKB-UniRule"/>
</dbReference>
<evidence type="ECO:0000256" key="8">
    <source>
        <dbReference type="ARBA" id="ARBA00023204"/>
    </source>
</evidence>
<evidence type="ECO:0000256" key="1">
    <source>
        <dbReference type="ARBA" id="ARBA00022490"/>
    </source>
</evidence>
<feature type="binding site" evidence="9">
    <location>
        <position position="68"/>
    </location>
    <ligand>
        <name>ATP</name>
        <dbReference type="ChEBI" id="CHEBI:30616"/>
    </ligand>
</feature>
<accession>A0A4R8M3Q1</accession>
<keyword evidence="5 9" id="KW-0067">ATP-binding</keyword>
<comment type="subunit">
    <text evidence="9">Homohexamer. Forms an RuvA(8)-RuvB(12)-Holliday junction (HJ) complex. HJ DNA is sandwiched between 2 RuvA tetramers; dsDNA enters through RuvA and exits via RuvB. An RuvB hexamer assembles on each DNA strand where it exits the tetramer. Each RuvB hexamer is contacted by two RuvA subunits (via domain III) on 2 adjacent RuvB subunits; this complex drives branch migration. In the full resolvosome a probable DNA-RuvA(4)-RuvB(12)-RuvC(2) complex forms which resolves the HJ.</text>
</comment>
<comment type="caution">
    <text evidence="12">The sequence shown here is derived from an EMBL/GenBank/DDBJ whole genome shotgun (WGS) entry which is preliminary data.</text>
</comment>
<dbReference type="InterPro" id="IPR008824">
    <property type="entry name" value="RuvB-like_N"/>
</dbReference>
<dbReference type="EMBL" id="SORI01000024">
    <property type="protein sequence ID" value="TDY55378.1"/>
    <property type="molecule type" value="Genomic_DNA"/>
</dbReference>
<feature type="binding site" evidence="9">
    <location>
        <position position="317"/>
    </location>
    <ligand>
        <name>DNA</name>
        <dbReference type="ChEBI" id="CHEBI:16991"/>
    </ligand>
</feature>
<feature type="binding site" evidence="9">
    <location>
        <position position="220"/>
    </location>
    <ligand>
        <name>ATP</name>
        <dbReference type="ChEBI" id="CHEBI:30616"/>
    </ligand>
</feature>
<reference evidence="12 13" key="1">
    <citation type="submission" date="2019-03" db="EMBL/GenBank/DDBJ databases">
        <title>Genomic Encyclopedia of Type Strains, Phase IV (KMG-IV): sequencing the most valuable type-strain genomes for metagenomic binning, comparative biology and taxonomic classification.</title>
        <authorList>
            <person name="Goeker M."/>
        </authorList>
    </citation>
    <scope>NUCLEOTIDE SEQUENCE [LARGE SCALE GENOMIC DNA]</scope>
    <source>
        <strain evidence="12 13">DSM 25964</strain>
    </source>
</reference>
<feature type="binding site" evidence="9">
    <location>
        <position position="68"/>
    </location>
    <ligand>
        <name>Mg(2+)</name>
        <dbReference type="ChEBI" id="CHEBI:18420"/>
    </ligand>
</feature>
<dbReference type="GO" id="GO:0006281">
    <property type="term" value="P:DNA repair"/>
    <property type="evidence" value="ECO:0007669"/>
    <property type="project" value="UniProtKB-UniRule"/>
</dbReference>
<dbReference type="GO" id="GO:0000400">
    <property type="term" value="F:four-way junction DNA binding"/>
    <property type="evidence" value="ECO:0007669"/>
    <property type="project" value="UniProtKB-UniRule"/>
</dbReference>
<comment type="domain">
    <text evidence="9">Has 3 domains, the large (RuvB-L) and small ATPase (RuvB-S) domains and the C-terminal head (RuvB-H) domain. The head domain binds DNA, while the ATPase domains jointly bind ATP, ADP or are empty depending on the state of the subunit in the translocation cycle. During a single DNA translocation step the structure of each domain remains the same, but their relative positions change.</text>
</comment>
<dbReference type="Gene3D" id="1.10.10.10">
    <property type="entry name" value="Winged helix-like DNA-binding domain superfamily/Winged helix DNA-binding domain"/>
    <property type="match status" value="1"/>
</dbReference>
<keyword evidence="4 9" id="KW-0378">Hydrolase</keyword>
<keyword evidence="8 9" id="KW-0234">DNA repair</keyword>
<dbReference type="Pfam" id="PF05496">
    <property type="entry name" value="RuvB_N"/>
    <property type="match status" value="1"/>
</dbReference>
<dbReference type="Pfam" id="PF05491">
    <property type="entry name" value="WHD_RuvB"/>
    <property type="match status" value="1"/>
</dbReference>
<evidence type="ECO:0000256" key="10">
    <source>
        <dbReference type="SAM" id="MobiDB-lite"/>
    </source>
</evidence>
<evidence type="ECO:0000256" key="7">
    <source>
        <dbReference type="ARBA" id="ARBA00023172"/>
    </source>
</evidence>
<dbReference type="Gene3D" id="3.40.50.300">
    <property type="entry name" value="P-loop containing nucleotide triphosphate hydrolases"/>
    <property type="match status" value="1"/>
</dbReference>
<feature type="binding site" evidence="9">
    <location>
        <position position="183"/>
    </location>
    <ligand>
        <name>ATP</name>
        <dbReference type="ChEBI" id="CHEBI:30616"/>
    </ligand>
</feature>
<dbReference type="GO" id="GO:0009378">
    <property type="term" value="F:four-way junction helicase activity"/>
    <property type="evidence" value="ECO:0007669"/>
    <property type="project" value="InterPro"/>
</dbReference>
<dbReference type="SUPFAM" id="SSF46785">
    <property type="entry name" value="Winged helix' DNA-binding domain"/>
    <property type="match status" value="1"/>
</dbReference>
<evidence type="ECO:0000313" key="13">
    <source>
        <dbReference type="Proteomes" id="UP000295066"/>
    </source>
</evidence>
<evidence type="ECO:0000256" key="4">
    <source>
        <dbReference type="ARBA" id="ARBA00022801"/>
    </source>
</evidence>
<comment type="caution">
    <text evidence="9">Lacks conserved residue(s) required for the propagation of feature annotation.</text>
</comment>
<keyword evidence="12" id="KW-0347">Helicase</keyword>
<gene>
    <name evidence="9" type="primary">ruvB</name>
    <name evidence="12" type="ORF">C8D99_12419</name>
</gene>
<dbReference type="InterPro" id="IPR041445">
    <property type="entry name" value="AAA_lid_4"/>
</dbReference>
<keyword evidence="6 9" id="KW-0238">DNA-binding</keyword>
<protein>
    <recommendedName>
        <fullName evidence="9">Holliday junction branch migration complex subunit RuvB</fullName>
        <ecNumber evidence="9">3.6.4.-</ecNumber>
    </recommendedName>
</protein>
<dbReference type="NCBIfam" id="NF000868">
    <property type="entry name" value="PRK00080.1"/>
    <property type="match status" value="1"/>
</dbReference>
<dbReference type="Gene3D" id="1.10.8.60">
    <property type="match status" value="1"/>
</dbReference>
<keyword evidence="7 9" id="KW-0233">DNA recombination</keyword>
<dbReference type="OrthoDB" id="9804478at2"/>
<feature type="region of interest" description="Head domain (RuvB-H)" evidence="9">
    <location>
        <begin position="257"/>
        <end position="347"/>
    </location>
</feature>
<feature type="binding site" evidence="9">
    <location>
        <position position="312"/>
    </location>
    <ligand>
        <name>DNA</name>
        <dbReference type="ChEBI" id="CHEBI:16991"/>
    </ligand>
</feature>
<dbReference type="InterPro" id="IPR004605">
    <property type="entry name" value="DNA_helicase_Holl-junc_RuvB"/>
</dbReference>
<sequence>MTEEKRRFLDPADGTGEDETSLRPLSLGEFVGQEKLKEKLSIFIQAARQRGESLDHCLFYGPPGLGKTTLASIIAREMGGQLRVTTGPALEKTGDLAAILSNLEPNDVLFIDEIHRLPSNVEEILYPGMEDFSLHIIVGKGPLANNICLTLPKFTLVGATTRLGLLTSPLRARFGIVEQLSLYDETELAGIVARGARVLGISLREEAAAEIARRSRGTPRIALRLLRRVRDVSEVRGLVSVDGAVAVTALDMLGLDSSGLDEGDRRILRIIVDLFDGGPVGLSTLGAALNEEVQTIEDIYEPYLIQQGFIERTPRGRKATRNAWLYLGKNPPAEKQEQWQLQFSEEE</sequence>
<dbReference type="PANTHER" id="PTHR42848:SF1">
    <property type="entry name" value="HOLLIDAY JUNCTION BRANCH MIGRATION COMPLEX SUBUNIT RUVB"/>
    <property type="match status" value="1"/>
</dbReference>
<dbReference type="RefSeq" id="WP_133958973.1">
    <property type="nucleotide sequence ID" value="NZ_SORI01000024.1"/>
</dbReference>
<evidence type="ECO:0000256" key="3">
    <source>
        <dbReference type="ARBA" id="ARBA00022763"/>
    </source>
</evidence>
<keyword evidence="13" id="KW-1185">Reference proteome</keyword>
<feature type="region of interest" description="Small ATPAse domain (RuvB-S)" evidence="9">
    <location>
        <begin position="184"/>
        <end position="254"/>
    </location>
</feature>